<sequence>MTRLRLVLLNAALDGTRDSTTRNFRRELDADLVEYVVSDGQLPPAVGVEDVDGVVVTGSRASAYWDDQWIADAAAWLHDAHAAGLPVLGVCFGHQLLARALGGDVAAMDDFELGYRTVTQTADGPLLAGLEDRFTVFTSHGDTVATLPPGAEVFAENDYGIHAFRLGHAFGVQFHPEYDQEMARAVARGKAFLGDERIERVLDDITDQNYARACEAKRLFENFTDYVRTVRADGTSATVDGRV</sequence>
<dbReference type="RefSeq" id="WP_304449033.1">
    <property type="nucleotide sequence ID" value="NZ_JARRAH010000001.1"/>
</dbReference>
<protein>
    <submittedName>
        <fullName evidence="2">Type 1 glutamine amidotransferase</fullName>
    </submittedName>
</protein>
<keyword evidence="2" id="KW-0315">Glutamine amidotransferase</keyword>
<evidence type="ECO:0000313" key="3">
    <source>
        <dbReference type="Proteomes" id="UP001596406"/>
    </source>
</evidence>
<organism evidence="2 3">
    <name type="scientific">Halomarina ordinaria</name>
    <dbReference type="NCBI Taxonomy" id="3033939"/>
    <lineage>
        <taxon>Archaea</taxon>
        <taxon>Methanobacteriati</taxon>
        <taxon>Methanobacteriota</taxon>
        <taxon>Stenosarchaea group</taxon>
        <taxon>Halobacteria</taxon>
        <taxon>Halobacteriales</taxon>
        <taxon>Natronomonadaceae</taxon>
        <taxon>Halomarina</taxon>
    </lineage>
</organism>
<gene>
    <name evidence="2" type="ORF">ACFQHK_12710</name>
</gene>
<name>A0ABD5UAH2_9EURY</name>
<dbReference type="PANTHER" id="PTHR42695">
    <property type="entry name" value="GLUTAMINE AMIDOTRANSFERASE YLR126C-RELATED"/>
    <property type="match status" value="1"/>
</dbReference>
<dbReference type="InterPro" id="IPR017926">
    <property type="entry name" value="GATASE"/>
</dbReference>
<dbReference type="InterPro" id="IPR044992">
    <property type="entry name" value="ChyE-like"/>
</dbReference>
<dbReference type="Pfam" id="PF00117">
    <property type="entry name" value="GATase"/>
    <property type="match status" value="1"/>
</dbReference>
<dbReference type="CDD" id="cd01741">
    <property type="entry name" value="GATase1_1"/>
    <property type="match status" value="1"/>
</dbReference>
<dbReference type="PANTHER" id="PTHR42695:SF5">
    <property type="entry name" value="GLUTAMINE AMIDOTRANSFERASE YLR126C-RELATED"/>
    <property type="match status" value="1"/>
</dbReference>
<evidence type="ECO:0000259" key="1">
    <source>
        <dbReference type="Pfam" id="PF00117"/>
    </source>
</evidence>
<keyword evidence="3" id="KW-1185">Reference proteome</keyword>
<dbReference type="PROSITE" id="PS51273">
    <property type="entry name" value="GATASE_TYPE_1"/>
    <property type="match status" value="1"/>
</dbReference>
<proteinExistence type="predicted"/>
<dbReference type="Gene3D" id="3.40.50.880">
    <property type="match status" value="1"/>
</dbReference>
<dbReference type="SUPFAM" id="SSF52317">
    <property type="entry name" value="Class I glutamine amidotransferase-like"/>
    <property type="match status" value="1"/>
</dbReference>
<evidence type="ECO:0000313" key="2">
    <source>
        <dbReference type="EMBL" id="MFC6837368.1"/>
    </source>
</evidence>
<dbReference type="AlphaFoldDB" id="A0ABD5UAH2"/>
<dbReference type="InterPro" id="IPR029062">
    <property type="entry name" value="Class_I_gatase-like"/>
</dbReference>
<dbReference type="Proteomes" id="UP001596406">
    <property type="component" value="Unassembled WGS sequence"/>
</dbReference>
<comment type="caution">
    <text evidence="2">The sequence shown here is derived from an EMBL/GenBank/DDBJ whole genome shotgun (WGS) entry which is preliminary data.</text>
</comment>
<reference evidence="2 3" key="1">
    <citation type="journal article" date="2019" name="Int. J. Syst. Evol. Microbiol.">
        <title>The Global Catalogue of Microorganisms (GCM) 10K type strain sequencing project: providing services to taxonomists for standard genome sequencing and annotation.</title>
        <authorList>
            <consortium name="The Broad Institute Genomics Platform"/>
            <consortium name="The Broad Institute Genome Sequencing Center for Infectious Disease"/>
            <person name="Wu L."/>
            <person name="Ma J."/>
        </authorList>
    </citation>
    <scope>NUCLEOTIDE SEQUENCE [LARGE SCALE GENOMIC DNA]</scope>
    <source>
        <strain evidence="2 3">PSRA2</strain>
    </source>
</reference>
<feature type="domain" description="Glutamine amidotransferase" evidence="1">
    <location>
        <begin position="49"/>
        <end position="180"/>
    </location>
</feature>
<dbReference type="EMBL" id="JBHSXM010000001">
    <property type="protein sequence ID" value="MFC6837368.1"/>
    <property type="molecule type" value="Genomic_DNA"/>
</dbReference>
<accession>A0ABD5UAH2</accession>